<feature type="compositionally biased region" description="Low complexity" evidence="13">
    <location>
        <begin position="774"/>
        <end position="794"/>
    </location>
</feature>
<keyword evidence="10 12" id="KW-0539">Nucleus</keyword>
<evidence type="ECO:0000256" key="13">
    <source>
        <dbReference type="SAM" id="MobiDB-lite"/>
    </source>
</evidence>
<feature type="region of interest" description="Disordered" evidence="13">
    <location>
        <begin position="565"/>
        <end position="600"/>
    </location>
</feature>
<dbReference type="InterPro" id="IPR041973">
    <property type="entry name" value="KOW_Spt5_1"/>
</dbReference>
<dbReference type="InterPro" id="IPR006645">
    <property type="entry name" value="NGN-like_dom"/>
</dbReference>
<keyword evidence="7" id="KW-0805">Transcription regulation</keyword>
<feature type="domain" description="KOW" evidence="15">
    <location>
        <begin position="267"/>
        <end position="294"/>
    </location>
</feature>
<dbReference type="Pfam" id="PF23042">
    <property type="entry name" value="KOW1_SPT5"/>
    <property type="match status" value="1"/>
</dbReference>
<dbReference type="InterPro" id="IPR039385">
    <property type="entry name" value="NGN_Euk"/>
</dbReference>
<feature type="compositionally biased region" description="Low complexity" evidence="13">
    <location>
        <begin position="802"/>
        <end position="811"/>
    </location>
</feature>
<evidence type="ECO:0000256" key="10">
    <source>
        <dbReference type="ARBA" id="ARBA00023242"/>
    </source>
</evidence>
<evidence type="ECO:0000259" key="15">
    <source>
        <dbReference type="SMART" id="SM00739"/>
    </source>
</evidence>
<feature type="compositionally biased region" description="Acidic residues" evidence="13">
    <location>
        <begin position="99"/>
        <end position="109"/>
    </location>
</feature>
<dbReference type="PANTHER" id="PTHR11125">
    <property type="entry name" value="SUPPRESSOR OF TY 5"/>
    <property type="match status" value="1"/>
</dbReference>
<evidence type="ECO:0000256" key="2">
    <source>
        <dbReference type="ARBA" id="ARBA00006956"/>
    </source>
</evidence>
<dbReference type="InterPro" id="IPR041975">
    <property type="entry name" value="KOW_Spt5_2"/>
</dbReference>
<dbReference type="InterPro" id="IPR041978">
    <property type="entry name" value="KOW_Spt5_5"/>
</dbReference>
<feature type="compositionally biased region" description="Acidic residues" evidence="13">
    <location>
        <begin position="35"/>
        <end position="51"/>
    </location>
</feature>
<feature type="region of interest" description="Disordered" evidence="13">
    <location>
        <begin position="309"/>
        <end position="341"/>
    </location>
</feature>
<name>A0A0L0RV64_ALLM3</name>
<dbReference type="PIRSF" id="PIRSF036945">
    <property type="entry name" value="Spt5"/>
    <property type="match status" value="1"/>
</dbReference>
<dbReference type="OrthoDB" id="28901at2759"/>
<evidence type="ECO:0000313" key="17">
    <source>
        <dbReference type="Proteomes" id="UP000054350"/>
    </source>
</evidence>
<evidence type="ECO:0000256" key="11">
    <source>
        <dbReference type="ARBA" id="ARBA00024691"/>
    </source>
</evidence>
<dbReference type="InterPro" id="IPR005824">
    <property type="entry name" value="KOW"/>
</dbReference>
<dbReference type="SMART" id="SM00739">
    <property type="entry name" value="KOW"/>
    <property type="match status" value="4"/>
</dbReference>
<feature type="domain" description="NusG-like N-terminal" evidence="14">
    <location>
        <begin position="171"/>
        <end position="260"/>
    </location>
</feature>
<dbReference type="Pfam" id="PF11942">
    <property type="entry name" value="Spt5_N"/>
    <property type="match status" value="1"/>
</dbReference>
<feature type="domain" description="KOW" evidence="15">
    <location>
        <begin position="435"/>
        <end position="462"/>
    </location>
</feature>
<dbReference type="STRING" id="578462.A0A0L0RV64"/>
<dbReference type="CDD" id="cd06085">
    <property type="entry name" value="KOW_Spt5_5"/>
    <property type="match status" value="1"/>
</dbReference>
<dbReference type="InterPro" id="IPR057934">
    <property type="entry name" value="KOW_Spt5_7"/>
</dbReference>
<keyword evidence="4" id="KW-0678">Repressor</keyword>
<dbReference type="Pfam" id="PF23284">
    <property type="entry name" value="KOW2_Spt5"/>
    <property type="match status" value="1"/>
</dbReference>
<proteinExistence type="inferred from homology"/>
<evidence type="ECO:0000256" key="7">
    <source>
        <dbReference type="ARBA" id="ARBA00023015"/>
    </source>
</evidence>
<dbReference type="GO" id="GO:0006368">
    <property type="term" value="P:transcription elongation by RNA polymerase II"/>
    <property type="evidence" value="ECO:0007669"/>
    <property type="project" value="TreeGrafter"/>
</dbReference>
<accession>A0A0L0RV64</accession>
<dbReference type="EMBL" id="GG745328">
    <property type="protein sequence ID" value="KNE54203.1"/>
    <property type="molecule type" value="Genomic_DNA"/>
</dbReference>
<dbReference type="Proteomes" id="UP000054350">
    <property type="component" value="Unassembled WGS sequence"/>
</dbReference>
<dbReference type="AlphaFoldDB" id="A0A0L0RV64"/>
<feature type="region of interest" description="Disordered" evidence="13">
    <location>
        <begin position="688"/>
        <end position="757"/>
    </location>
</feature>
<feature type="domain" description="KOW" evidence="15">
    <location>
        <begin position="600"/>
        <end position="627"/>
    </location>
</feature>
<comment type="similarity">
    <text evidence="2 12">Belongs to the SPT5 family.</text>
</comment>
<evidence type="ECO:0000256" key="12">
    <source>
        <dbReference type="PIRNR" id="PIRNR036945"/>
    </source>
</evidence>
<dbReference type="OMA" id="FLAWDVE"/>
<dbReference type="InterPro" id="IPR022581">
    <property type="entry name" value="Spt5_N"/>
</dbReference>
<comment type="subcellular location">
    <subcellularLocation>
        <location evidence="1 12">Nucleus</location>
    </subcellularLocation>
</comment>
<dbReference type="InterPro" id="IPR039659">
    <property type="entry name" value="SPT5"/>
</dbReference>
<evidence type="ECO:0000256" key="5">
    <source>
        <dbReference type="ARBA" id="ARBA00022553"/>
    </source>
</evidence>
<dbReference type="CDD" id="cd06081">
    <property type="entry name" value="KOW_Spt5_1"/>
    <property type="match status" value="1"/>
</dbReference>
<keyword evidence="5" id="KW-0597">Phosphoprotein</keyword>
<reference evidence="16 17" key="1">
    <citation type="submission" date="2009-11" db="EMBL/GenBank/DDBJ databases">
        <title>Annotation of Allomyces macrogynus ATCC 38327.</title>
        <authorList>
            <consortium name="The Broad Institute Genome Sequencing Platform"/>
            <person name="Russ C."/>
            <person name="Cuomo C."/>
            <person name="Burger G."/>
            <person name="Gray M.W."/>
            <person name="Holland P.W.H."/>
            <person name="King N."/>
            <person name="Lang F.B.F."/>
            <person name="Roger A.J."/>
            <person name="Ruiz-Trillo I."/>
            <person name="Young S.K."/>
            <person name="Zeng Q."/>
            <person name="Gargeya S."/>
            <person name="Fitzgerald M."/>
            <person name="Haas B."/>
            <person name="Abouelleil A."/>
            <person name="Alvarado L."/>
            <person name="Arachchi H.M."/>
            <person name="Berlin A."/>
            <person name="Chapman S.B."/>
            <person name="Gearin G."/>
            <person name="Goldberg J."/>
            <person name="Griggs A."/>
            <person name="Gujja S."/>
            <person name="Hansen M."/>
            <person name="Heiman D."/>
            <person name="Howarth C."/>
            <person name="Larimer J."/>
            <person name="Lui A."/>
            <person name="MacDonald P.J.P."/>
            <person name="McCowen C."/>
            <person name="Montmayeur A."/>
            <person name="Murphy C."/>
            <person name="Neiman D."/>
            <person name="Pearson M."/>
            <person name="Priest M."/>
            <person name="Roberts A."/>
            <person name="Saif S."/>
            <person name="Shea T."/>
            <person name="Sisk P."/>
            <person name="Stolte C."/>
            <person name="Sykes S."/>
            <person name="Wortman J."/>
            <person name="Nusbaum C."/>
            <person name="Birren B."/>
        </authorList>
    </citation>
    <scope>NUCLEOTIDE SEQUENCE [LARGE SCALE GENOMIC DNA]</scope>
    <source>
        <strain evidence="16 17">ATCC 38327</strain>
    </source>
</reference>
<dbReference type="Gene3D" id="2.30.30.30">
    <property type="match status" value="3"/>
</dbReference>
<feature type="compositionally biased region" description="Acidic residues" evidence="13">
    <location>
        <begin position="12"/>
        <end position="28"/>
    </location>
</feature>
<sequence>MSDTAARRGPPLDEDEDDYGLYDGEDLDGPPAGEPLDDDDDEEDDDDDEEDYRGGRKGSSKSRSRKKHKANPFLELEAEVDEDDEEDEEGYDDGHADFIDQEDEEVPDTEDYLRTDLRRHRDYDRRLDQQTDTDLQQLAADIDRRHKRTVPQFRGDVSARPQHSLLPSVRDPKLWMVRCREGKERDLVLLVMRKHFFATPRDTPVRIHSIFCRDDLKGYIYVEADLAAHVTEALDKVTGVYLSRMTLVPVKEMADVLTIKKEDQAVDLAHKKWARIRRGKYAGDLVRIEDVADSGDKCTVSLVPRLDLTGNSSNADRDMAPTATPDRKRKKGGGAAPAKTGIARPPQRLFEERDLPAHMVRKLSRDNRGFWALGPDRFRNGLLFKEVRATLLDFTGAPPTLDEIKLFSSTDGSIDALTLRSLKSALDDREKDTSVFYPGDQVEVKSGELAGVPAVIVSVSGAVATIAPQIASAARDTQTSVPVDQLRKRFSHRGKIGTVVHVEGTTATLLVTADNSEIQVFTRDLQDAKDVTITEQAPSTGGPEGERQLAKMEAAPIVVGATARGMSMPTMPGQKSTMGPPRAPPPPRAGALGQGPRRRDQLLGSTVKVTQGPYKGYMGVVKSTSPDGNVKVELHTNSKVVTVHREKLRVRDASGTFVGPSYGPTGTPHYGSAYGAASGMYGAPGGGRTPNYGGGRTPNPYASAQTPNPYASAQTPNPYASGGAFDPDGGRTPAWDAGSRTPYRPAGGNDDSAWNAGSRTPAWGGAGSSSAAYDYHSNNNNNNNNNDYRGYGSSAPPPPPSGYGSSSTPAYVPGGAGPSSHSQAPTPMGFNAGPTPNLYAPTPSMHVGSATPSYPGMAATPMHVPHGAATPAYAPGGAAAAAAADDEPLGDAWAREGVVIEANPTALHGAVPYGVEMYIARVLGDGTRADVAEVATGRVVKENVPVSALKPVAPSKNDAIVVLAATRVGERGQLIAVHGGGVQGIVRMPGGTDFTILKMAHLGKLHNAAA</sequence>
<evidence type="ECO:0000256" key="8">
    <source>
        <dbReference type="ARBA" id="ARBA00023159"/>
    </source>
</evidence>
<keyword evidence="6" id="KW-0677">Repeat</keyword>
<keyword evidence="9 12" id="KW-0804">Transcription</keyword>
<keyword evidence="17" id="KW-1185">Reference proteome</keyword>
<dbReference type="GO" id="GO:0032784">
    <property type="term" value="P:regulation of DNA-templated transcription elongation"/>
    <property type="evidence" value="ECO:0007669"/>
    <property type="project" value="InterPro"/>
</dbReference>
<dbReference type="eggNOG" id="KOG1999">
    <property type="taxonomic scope" value="Eukaryota"/>
</dbReference>
<evidence type="ECO:0000256" key="9">
    <source>
        <dbReference type="ARBA" id="ARBA00023163"/>
    </source>
</evidence>
<evidence type="ECO:0000313" key="16">
    <source>
        <dbReference type="EMBL" id="KNE54203.1"/>
    </source>
</evidence>
<dbReference type="InterPro" id="IPR014722">
    <property type="entry name" value="Rib_uL2_dom2"/>
</dbReference>
<reference evidence="17" key="2">
    <citation type="submission" date="2009-11" db="EMBL/GenBank/DDBJ databases">
        <title>The Genome Sequence of Allomyces macrogynus strain ATCC 38327.</title>
        <authorList>
            <consortium name="The Broad Institute Genome Sequencing Platform"/>
            <person name="Russ C."/>
            <person name="Cuomo C."/>
            <person name="Shea T."/>
            <person name="Young S.K."/>
            <person name="Zeng Q."/>
            <person name="Koehrsen M."/>
            <person name="Haas B."/>
            <person name="Borodovsky M."/>
            <person name="Guigo R."/>
            <person name="Alvarado L."/>
            <person name="Berlin A."/>
            <person name="Borenstein D."/>
            <person name="Chen Z."/>
            <person name="Engels R."/>
            <person name="Freedman E."/>
            <person name="Gellesch M."/>
            <person name="Goldberg J."/>
            <person name="Griggs A."/>
            <person name="Gujja S."/>
            <person name="Heiman D."/>
            <person name="Hepburn T."/>
            <person name="Howarth C."/>
            <person name="Jen D."/>
            <person name="Larson L."/>
            <person name="Lewis B."/>
            <person name="Mehta T."/>
            <person name="Park D."/>
            <person name="Pearson M."/>
            <person name="Roberts A."/>
            <person name="Saif S."/>
            <person name="Shenoy N."/>
            <person name="Sisk P."/>
            <person name="Stolte C."/>
            <person name="Sykes S."/>
            <person name="Walk T."/>
            <person name="White J."/>
            <person name="Yandava C."/>
            <person name="Burger G."/>
            <person name="Gray M.W."/>
            <person name="Holland P.W.H."/>
            <person name="King N."/>
            <person name="Lang F.B.F."/>
            <person name="Roger A.J."/>
            <person name="Ruiz-Trillo I."/>
            <person name="Lander E."/>
            <person name="Nusbaum C."/>
        </authorList>
    </citation>
    <scope>NUCLEOTIDE SEQUENCE [LARGE SCALE GENOMIC DNA]</scope>
    <source>
        <strain evidence="17">ATCC 38327</strain>
    </source>
</reference>
<dbReference type="InterPro" id="IPR036735">
    <property type="entry name" value="NGN_dom_sf"/>
</dbReference>
<organism evidence="16 17">
    <name type="scientific">Allomyces macrogynus (strain ATCC 38327)</name>
    <name type="common">Allomyces javanicus var. macrogynus</name>
    <dbReference type="NCBI Taxonomy" id="578462"/>
    <lineage>
        <taxon>Eukaryota</taxon>
        <taxon>Fungi</taxon>
        <taxon>Fungi incertae sedis</taxon>
        <taxon>Blastocladiomycota</taxon>
        <taxon>Blastocladiomycetes</taxon>
        <taxon>Blastocladiales</taxon>
        <taxon>Blastocladiaceae</taxon>
        <taxon>Allomyces</taxon>
    </lineage>
</organism>
<dbReference type="GO" id="GO:0003729">
    <property type="term" value="F:mRNA binding"/>
    <property type="evidence" value="ECO:0007669"/>
    <property type="project" value="TreeGrafter"/>
</dbReference>
<feature type="compositionally biased region" description="Acidic residues" evidence="13">
    <location>
        <begin position="76"/>
        <end position="91"/>
    </location>
</feature>
<dbReference type="CDD" id="cd09888">
    <property type="entry name" value="NGN_Euk"/>
    <property type="match status" value="1"/>
</dbReference>
<dbReference type="Gene3D" id="3.30.70.940">
    <property type="entry name" value="NusG, N-terminal domain"/>
    <property type="match status" value="1"/>
</dbReference>
<evidence type="ECO:0000256" key="1">
    <source>
        <dbReference type="ARBA" id="ARBA00004123"/>
    </source>
</evidence>
<dbReference type="Pfam" id="PF03439">
    <property type="entry name" value="Spt5-NGN"/>
    <property type="match status" value="1"/>
</dbReference>
<dbReference type="VEuPathDB" id="FungiDB:AMAG_00197"/>
<dbReference type="InterPro" id="IPR005100">
    <property type="entry name" value="NGN-domain"/>
</dbReference>
<evidence type="ECO:0000256" key="4">
    <source>
        <dbReference type="ARBA" id="ARBA00022491"/>
    </source>
</evidence>
<gene>
    <name evidence="16" type="ORF">AMAG_00197</name>
</gene>
<feature type="compositionally biased region" description="Polar residues" evidence="13">
    <location>
        <begin position="700"/>
        <end position="718"/>
    </location>
</feature>
<dbReference type="InterPro" id="IPR017071">
    <property type="entry name" value="TF_Spt5_eukaryote"/>
</dbReference>
<comment type="function">
    <text evidence="11 12">The SPT4-SPT5 complex mediates both activation and inhibition of transcription elongation, and plays a role in pre-mRNA processing. This complex seems to be important for the stability of the RNA polymerase II elongation machinery on the chromatin template but not for the inherent ability of this machinery to translocate down the gene.</text>
</comment>
<dbReference type="GO" id="GO:0032044">
    <property type="term" value="C:DSIF complex"/>
    <property type="evidence" value="ECO:0007669"/>
    <property type="project" value="TreeGrafter"/>
</dbReference>
<evidence type="ECO:0000256" key="3">
    <source>
        <dbReference type="ARBA" id="ARBA00020181"/>
    </source>
</evidence>
<feature type="region of interest" description="Disordered" evidence="13">
    <location>
        <begin position="774"/>
        <end position="844"/>
    </location>
</feature>
<dbReference type="GO" id="GO:0006357">
    <property type="term" value="P:regulation of transcription by RNA polymerase II"/>
    <property type="evidence" value="ECO:0007669"/>
    <property type="project" value="InterPro"/>
</dbReference>
<dbReference type="Pfam" id="PF23287">
    <property type="entry name" value="KOW7_SPT5"/>
    <property type="match status" value="1"/>
</dbReference>
<protein>
    <recommendedName>
        <fullName evidence="3 12">Transcription elongation factor SPT5</fullName>
    </recommendedName>
</protein>
<evidence type="ECO:0000259" key="14">
    <source>
        <dbReference type="SMART" id="SM00738"/>
    </source>
</evidence>
<dbReference type="PANTHER" id="PTHR11125:SF7">
    <property type="entry name" value="TRANSCRIPTION ELONGATION FACTOR SPT5"/>
    <property type="match status" value="1"/>
</dbReference>
<feature type="compositionally biased region" description="Basic residues" evidence="13">
    <location>
        <begin position="55"/>
        <end position="70"/>
    </location>
</feature>
<dbReference type="FunFam" id="3.30.70.940:FF:000005">
    <property type="entry name" value="Transcription elongation factor SPT5"/>
    <property type="match status" value="1"/>
</dbReference>
<keyword evidence="8" id="KW-0010">Activator</keyword>
<feature type="region of interest" description="Disordered" evidence="13">
    <location>
        <begin position="1"/>
        <end position="109"/>
    </location>
</feature>
<evidence type="ECO:0000256" key="6">
    <source>
        <dbReference type="ARBA" id="ARBA00022737"/>
    </source>
</evidence>
<dbReference type="Pfam" id="PF23290">
    <property type="entry name" value="KOW5_SPT5"/>
    <property type="match status" value="1"/>
</dbReference>
<feature type="domain" description="KOW" evidence="15">
    <location>
        <begin position="953"/>
        <end position="980"/>
    </location>
</feature>
<dbReference type="SMART" id="SM00738">
    <property type="entry name" value="NGN"/>
    <property type="match status" value="1"/>
</dbReference>